<dbReference type="InterPro" id="IPR054520">
    <property type="entry name" value="M_Eco57I_C"/>
</dbReference>
<dbReference type="EC" id="2.1.1.72" evidence="2"/>
<comment type="caution">
    <text evidence="10">The sequence shown here is derived from an EMBL/GenBank/DDBJ whole genome shotgun (WGS) entry which is preliminary data.</text>
</comment>
<reference evidence="10 11" key="1">
    <citation type="submission" date="2019-07" db="EMBL/GenBank/DDBJ databases">
        <title>New species of Amycolatopsis and Streptomyces.</title>
        <authorList>
            <person name="Duangmal K."/>
            <person name="Teo W.F.A."/>
            <person name="Lipun K."/>
        </authorList>
    </citation>
    <scope>NUCLEOTIDE SEQUENCE [LARGE SCALE GENOMIC DNA]</scope>
    <source>
        <strain evidence="10 11">TISTR 2346</strain>
    </source>
</reference>
<dbReference type="EMBL" id="VJZE01000068">
    <property type="protein sequence ID" value="MPY40787.1"/>
    <property type="molecule type" value="Genomic_DNA"/>
</dbReference>
<dbReference type="InterPro" id="IPR011639">
    <property type="entry name" value="MethylTrfase_TaqI-like_dom"/>
</dbReference>
<evidence type="ECO:0000313" key="10">
    <source>
        <dbReference type="EMBL" id="MPY40787.1"/>
    </source>
</evidence>
<evidence type="ECO:0000256" key="7">
    <source>
        <dbReference type="SAM" id="MobiDB-lite"/>
    </source>
</evidence>
<dbReference type="PANTHER" id="PTHR33841:SF5">
    <property type="entry name" value="DNA METHYLASE (MODIFICATION METHYLASE) (METHYLTRANSFERASE)-RELATED"/>
    <property type="match status" value="1"/>
</dbReference>
<evidence type="ECO:0000256" key="3">
    <source>
        <dbReference type="ARBA" id="ARBA00022603"/>
    </source>
</evidence>
<comment type="catalytic activity">
    <reaction evidence="6">
        <text>a 2'-deoxyadenosine in DNA + S-adenosyl-L-methionine = an N(6)-methyl-2'-deoxyadenosine in DNA + S-adenosyl-L-homocysteine + H(+)</text>
        <dbReference type="Rhea" id="RHEA:15197"/>
        <dbReference type="Rhea" id="RHEA-COMP:12418"/>
        <dbReference type="Rhea" id="RHEA-COMP:12419"/>
        <dbReference type="ChEBI" id="CHEBI:15378"/>
        <dbReference type="ChEBI" id="CHEBI:57856"/>
        <dbReference type="ChEBI" id="CHEBI:59789"/>
        <dbReference type="ChEBI" id="CHEBI:90615"/>
        <dbReference type="ChEBI" id="CHEBI:90616"/>
        <dbReference type="EC" id="2.1.1.72"/>
    </reaction>
</comment>
<keyword evidence="4" id="KW-0808">Transferase</keyword>
<dbReference type="SUPFAM" id="SSF53335">
    <property type="entry name" value="S-adenosyl-L-methionine-dependent methyltransferases"/>
    <property type="match status" value="1"/>
</dbReference>
<dbReference type="InterPro" id="IPR029063">
    <property type="entry name" value="SAM-dependent_MTases_sf"/>
</dbReference>
<dbReference type="OrthoDB" id="32195at2"/>
<keyword evidence="3" id="KW-0489">Methyltransferase</keyword>
<dbReference type="GO" id="GO:0032259">
    <property type="term" value="P:methylation"/>
    <property type="evidence" value="ECO:0007669"/>
    <property type="project" value="UniProtKB-KW"/>
</dbReference>
<evidence type="ECO:0000259" key="9">
    <source>
        <dbReference type="Pfam" id="PF22837"/>
    </source>
</evidence>
<dbReference type="GO" id="GO:0006304">
    <property type="term" value="P:DNA modification"/>
    <property type="evidence" value="ECO:0007669"/>
    <property type="project" value="InterPro"/>
</dbReference>
<dbReference type="PANTHER" id="PTHR33841">
    <property type="entry name" value="DNA METHYLTRANSFERASE YEEA-RELATED"/>
    <property type="match status" value="1"/>
</dbReference>
<evidence type="ECO:0000256" key="6">
    <source>
        <dbReference type="ARBA" id="ARBA00047942"/>
    </source>
</evidence>
<keyword evidence="5" id="KW-0949">S-adenosyl-L-methionine</keyword>
<feature type="domain" description="Type II methyltransferase M.TaqI-like" evidence="8">
    <location>
        <begin position="356"/>
        <end position="451"/>
    </location>
</feature>
<feature type="domain" description="Type II methyltransferase M.Eco57I C-terminal" evidence="9">
    <location>
        <begin position="515"/>
        <end position="726"/>
    </location>
</feature>
<accession>A0A5N8VZX3</accession>
<evidence type="ECO:0000259" key="8">
    <source>
        <dbReference type="Pfam" id="PF07669"/>
    </source>
</evidence>
<feature type="region of interest" description="Disordered" evidence="7">
    <location>
        <begin position="1"/>
        <end position="62"/>
    </location>
</feature>
<protein>
    <recommendedName>
        <fullName evidence="2">site-specific DNA-methyltransferase (adenine-specific)</fullName>
        <ecNumber evidence="2">2.1.1.72</ecNumber>
    </recommendedName>
</protein>
<dbReference type="Pfam" id="PF07669">
    <property type="entry name" value="Eco57I"/>
    <property type="match status" value="1"/>
</dbReference>
<gene>
    <name evidence="10" type="ORF">FNH04_13000</name>
</gene>
<dbReference type="AlphaFoldDB" id="A0A5N8VZX3"/>
<dbReference type="Pfam" id="PF22837">
    <property type="entry name" value="M_Eco57I_C"/>
    <property type="match status" value="1"/>
</dbReference>
<keyword evidence="11" id="KW-1185">Reference proteome</keyword>
<dbReference type="PRINTS" id="PR00507">
    <property type="entry name" value="N12N6MTFRASE"/>
</dbReference>
<comment type="similarity">
    <text evidence="1">Belongs to the N(4)/N(6)-methyltransferase family.</text>
</comment>
<sequence>MVVLQASEHSGCDDAAAGWPPGGRSGDSRHRHPADQAGRRLGCGAGQESGRTGAHSAGRSASDWAECGSFMPSVVTRARCRHALPVIRAVPRAPIPASGRLSCMSPADLQLSPPGLLLDALSPQREDGGLVQSAPEGLISPVRDRFDPVVSDVVKWCRGRHLTPLPETAVPGTNDRERSILAALGGVSEALAQRAEIGLSRTKMPAEVQHWLSSAPAPPDELIDRLLGALTGAAHDPLALVYERIVASPRRRRLGTFFTPEPVLDYIKGILDLRLAEAPRTVADPGAGVGAFTTSALSWWPGSAVHAIDVNLVTLGLLAARPDLHRAGATAKLHVRQEDFLCWLGEKWPRLRGPRLIMGNPPYTRHQQLTQGQKKQAQAASGRISPGLRAGLSTYFLAASLMALRPRDSLCLLLPANWLEADYARAVRNHLWHTTRRRVELHLFPNHLEVFPGTQVAAMVIFVGPISTDLQDMALYRVAENGQSGFSGILQNQVRREEVPPPAAFTEGALNPSARRARKRETTVPLAQLVHIRRGVATGANRFFLRTVDEKNQLPDGTCVRAVSRIRDLPGDVLSLIEHEKLGEDGLRCWLLKLDSSAAQIPEIKKLLDEGESEGIHERHLCRVRSPWYALERITVPDLLIGPMGKSRFRVVVNDVGAIPTNTLYGLRLRNPSSPGAVNHLAQWLSSEEGQAALRSVARQHGDGLLKLEPGPLSVVPVPAGIVELQCNAKISTRLS</sequence>
<dbReference type="InterPro" id="IPR050953">
    <property type="entry name" value="N4_N6_ade-DNA_methylase"/>
</dbReference>
<proteinExistence type="inferred from homology"/>
<evidence type="ECO:0000256" key="5">
    <source>
        <dbReference type="ARBA" id="ARBA00022691"/>
    </source>
</evidence>
<dbReference type="Proteomes" id="UP000326979">
    <property type="component" value="Unassembled WGS sequence"/>
</dbReference>
<dbReference type="Gene3D" id="3.40.50.150">
    <property type="entry name" value="Vaccinia Virus protein VP39"/>
    <property type="match status" value="1"/>
</dbReference>
<evidence type="ECO:0000256" key="4">
    <source>
        <dbReference type="ARBA" id="ARBA00022679"/>
    </source>
</evidence>
<organism evidence="10 11">
    <name type="scientific">Streptomyces phyllanthi</name>
    <dbReference type="NCBI Taxonomy" id="1803180"/>
    <lineage>
        <taxon>Bacteria</taxon>
        <taxon>Bacillati</taxon>
        <taxon>Actinomycetota</taxon>
        <taxon>Actinomycetes</taxon>
        <taxon>Kitasatosporales</taxon>
        <taxon>Streptomycetaceae</taxon>
        <taxon>Streptomyces</taxon>
    </lineage>
</organism>
<name>A0A5N8VZX3_9ACTN</name>
<dbReference type="GO" id="GO:0009007">
    <property type="term" value="F:site-specific DNA-methyltransferase (adenine-specific) activity"/>
    <property type="evidence" value="ECO:0007669"/>
    <property type="project" value="UniProtKB-EC"/>
</dbReference>
<evidence type="ECO:0000256" key="1">
    <source>
        <dbReference type="ARBA" id="ARBA00006594"/>
    </source>
</evidence>
<evidence type="ECO:0000313" key="11">
    <source>
        <dbReference type="Proteomes" id="UP000326979"/>
    </source>
</evidence>
<evidence type="ECO:0000256" key="2">
    <source>
        <dbReference type="ARBA" id="ARBA00011900"/>
    </source>
</evidence>